<dbReference type="Pfam" id="PF00083">
    <property type="entry name" value="Sugar_tr"/>
    <property type="match status" value="1"/>
</dbReference>
<gene>
    <name evidence="9" type="ORF">AUC60_15810</name>
</gene>
<dbReference type="PANTHER" id="PTHR43045:SF1">
    <property type="entry name" value="SHIKIMATE TRANSPORTER"/>
    <property type="match status" value="1"/>
</dbReference>
<feature type="transmembrane region" description="Helical" evidence="7">
    <location>
        <begin position="69"/>
        <end position="87"/>
    </location>
</feature>
<keyword evidence="2" id="KW-0813">Transport</keyword>
<evidence type="ECO:0000259" key="8">
    <source>
        <dbReference type="PROSITE" id="PS50850"/>
    </source>
</evidence>
<feature type="transmembrane region" description="Helical" evidence="7">
    <location>
        <begin position="134"/>
        <end position="157"/>
    </location>
</feature>
<feature type="transmembrane region" description="Helical" evidence="7">
    <location>
        <begin position="381"/>
        <end position="401"/>
    </location>
</feature>
<feature type="transmembrane region" description="Helical" evidence="7">
    <location>
        <begin position="34"/>
        <end position="57"/>
    </location>
</feature>
<dbReference type="PROSITE" id="PS50850">
    <property type="entry name" value="MFS"/>
    <property type="match status" value="1"/>
</dbReference>
<evidence type="ECO:0000256" key="4">
    <source>
        <dbReference type="ARBA" id="ARBA00022692"/>
    </source>
</evidence>
<dbReference type="InterPro" id="IPR005828">
    <property type="entry name" value="MFS_sugar_transport-like"/>
</dbReference>
<comment type="subcellular location">
    <subcellularLocation>
        <location evidence="1">Cell membrane</location>
        <topology evidence="1">Multi-pass membrane protein</topology>
    </subcellularLocation>
</comment>
<proteinExistence type="predicted"/>
<keyword evidence="6 7" id="KW-0472">Membrane</keyword>
<sequence>MIGTTIEWYDFFIYNTAAALIFGVLFFPSDSPGISTVVALATYGVGYVARPIGTLIFSHYGDKIGRKKSLVVTLLLMGFATLIVGILPTYATIGFWAPALLVLLRAVQGIAAAGEWGGAALMSIEHAPKGRKTLFGTFVQLGSPCGSLFASLAFLAVTMSFSPEEFKAWAWRIPFLFSALLIVVGLWVRLSVSETPDFQEVKRQNKQVDRPIIELLKNHPRELMLAVGINFMGASGVFIVLVYMQLVYAKQMGFTQSQTLLAGVVFSLSSIITFPIWGMLADRLGRRRVALTGTLYTMALAYPMFWMVGSGNLILFLIAAPICYLGASCAYAVSAAMTARLFPANVRYSGISIGYVVASIIGAGPAPAVSAWMVFKSGGAVWPVPAYLMGMACVTLVSLLISKSFSVEAE</sequence>
<evidence type="ECO:0000256" key="5">
    <source>
        <dbReference type="ARBA" id="ARBA00022989"/>
    </source>
</evidence>
<evidence type="ECO:0000256" key="6">
    <source>
        <dbReference type="ARBA" id="ARBA00023136"/>
    </source>
</evidence>
<dbReference type="FunFam" id="1.20.1250.20:FF:000001">
    <property type="entry name" value="Dicarboxylate MFS transporter"/>
    <property type="match status" value="1"/>
</dbReference>
<feature type="transmembrane region" description="Helical" evidence="7">
    <location>
        <begin position="260"/>
        <end position="277"/>
    </location>
</feature>
<dbReference type="Proteomes" id="UP000195440">
    <property type="component" value="Unassembled WGS sequence"/>
</dbReference>
<feature type="transmembrane region" description="Helical" evidence="7">
    <location>
        <begin position="313"/>
        <end position="333"/>
    </location>
</feature>
<feature type="transmembrane region" description="Helical" evidence="7">
    <location>
        <begin position="223"/>
        <end position="248"/>
    </location>
</feature>
<feature type="transmembrane region" description="Helical" evidence="7">
    <location>
        <begin position="289"/>
        <end position="307"/>
    </location>
</feature>
<feature type="transmembrane region" description="Helical" evidence="7">
    <location>
        <begin position="12"/>
        <end position="28"/>
    </location>
</feature>
<evidence type="ECO:0000256" key="7">
    <source>
        <dbReference type="SAM" id="Phobius"/>
    </source>
</evidence>
<dbReference type="GO" id="GO:0022857">
    <property type="term" value="F:transmembrane transporter activity"/>
    <property type="evidence" value="ECO:0007669"/>
    <property type="project" value="InterPro"/>
</dbReference>
<comment type="caution">
    <text evidence="9">The sequence shown here is derived from an EMBL/GenBank/DDBJ whole genome shotgun (WGS) entry which is preliminary data.</text>
</comment>
<feature type="transmembrane region" description="Helical" evidence="7">
    <location>
        <begin position="353"/>
        <end position="375"/>
    </location>
</feature>
<evidence type="ECO:0000313" key="9">
    <source>
        <dbReference type="EMBL" id="OUM72850.1"/>
    </source>
</evidence>
<evidence type="ECO:0000256" key="3">
    <source>
        <dbReference type="ARBA" id="ARBA00022475"/>
    </source>
</evidence>
<keyword evidence="4 7" id="KW-0812">Transmembrane</keyword>
<evidence type="ECO:0000256" key="1">
    <source>
        <dbReference type="ARBA" id="ARBA00004651"/>
    </source>
</evidence>
<feature type="transmembrane region" description="Helical" evidence="7">
    <location>
        <begin position="93"/>
        <end position="113"/>
    </location>
</feature>
<dbReference type="SUPFAM" id="SSF103473">
    <property type="entry name" value="MFS general substrate transporter"/>
    <property type="match status" value="1"/>
</dbReference>
<feature type="transmembrane region" description="Helical" evidence="7">
    <location>
        <begin position="169"/>
        <end position="188"/>
    </location>
</feature>
<keyword evidence="5 7" id="KW-1133">Transmembrane helix</keyword>
<keyword evidence="3" id="KW-1003">Cell membrane</keyword>
<feature type="domain" description="Major facilitator superfamily (MFS) profile" evidence="8">
    <location>
        <begin position="1"/>
        <end position="410"/>
    </location>
</feature>
<keyword evidence="10" id="KW-1185">Reference proteome</keyword>
<dbReference type="InterPro" id="IPR020846">
    <property type="entry name" value="MFS_dom"/>
</dbReference>
<dbReference type="PANTHER" id="PTHR43045">
    <property type="entry name" value="SHIKIMATE TRANSPORTER"/>
    <property type="match status" value="1"/>
</dbReference>
<reference evidence="9 10" key="1">
    <citation type="journal article" date="2017" name="Syst. Appl. Microbiol.">
        <title>Pseudomonas caspiana sp. nov., a citrus pathogen in the Pseudomonas syringae phylogenetic group.</title>
        <authorList>
            <person name="Busquets A."/>
            <person name="Gomila M."/>
            <person name="Beiki F."/>
            <person name="Mulet M."/>
            <person name="Rahimian H."/>
            <person name="Garcia-Valdes E."/>
            <person name="Lalucat J."/>
        </authorList>
    </citation>
    <scope>NUCLEOTIDE SEQUENCE [LARGE SCALE GENOMIC DNA]</scope>
    <source>
        <strain evidence="9 10">FBF102</strain>
    </source>
</reference>
<evidence type="ECO:0000313" key="10">
    <source>
        <dbReference type="Proteomes" id="UP000195440"/>
    </source>
</evidence>
<dbReference type="Gene3D" id="1.20.1250.20">
    <property type="entry name" value="MFS general substrate transporter like domains"/>
    <property type="match status" value="2"/>
</dbReference>
<dbReference type="InterPro" id="IPR036259">
    <property type="entry name" value="MFS_trans_sf"/>
</dbReference>
<dbReference type="AlphaFoldDB" id="A0A1Y3NZ34"/>
<protein>
    <recommendedName>
        <fullName evidence="8">Major facilitator superfamily (MFS) profile domain-containing protein</fullName>
    </recommendedName>
</protein>
<name>A0A1Y3NZ34_9PSED</name>
<dbReference type="EMBL" id="LOHF01000013">
    <property type="protein sequence ID" value="OUM72850.1"/>
    <property type="molecule type" value="Genomic_DNA"/>
</dbReference>
<evidence type="ECO:0000256" key="2">
    <source>
        <dbReference type="ARBA" id="ARBA00022448"/>
    </source>
</evidence>
<dbReference type="CDD" id="cd17369">
    <property type="entry name" value="MFS_ShiA_like"/>
    <property type="match status" value="1"/>
</dbReference>
<dbReference type="InterPro" id="IPR011701">
    <property type="entry name" value="MFS"/>
</dbReference>
<accession>A0A1Y3NZ34</accession>
<dbReference type="GO" id="GO:0005886">
    <property type="term" value="C:plasma membrane"/>
    <property type="evidence" value="ECO:0007669"/>
    <property type="project" value="UniProtKB-SubCell"/>
</dbReference>
<organism evidence="9 10">
    <name type="scientific">Pseudomonas caspiana</name>
    <dbReference type="NCBI Taxonomy" id="1451454"/>
    <lineage>
        <taxon>Bacteria</taxon>
        <taxon>Pseudomonadati</taxon>
        <taxon>Pseudomonadota</taxon>
        <taxon>Gammaproteobacteria</taxon>
        <taxon>Pseudomonadales</taxon>
        <taxon>Pseudomonadaceae</taxon>
        <taxon>Pseudomonas</taxon>
    </lineage>
</organism>
<dbReference type="Pfam" id="PF07690">
    <property type="entry name" value="MFS_1"/>
    <property type="match status" value="1"/>
</dbReference>